<evidence type="ECO:0000313" key="9">
    <source>
        <dbReference type="EMBL" id="ODC04942.1"/>
    </source>
</evidence>
<feature type="domain" description="PhoU" evidence="8">
    <location>
        <begin position="28"/>
        <end position="114"/>
    </location>
</feature>
<evidence type="ECO:0000259" key="8">
    <source>
        <dbReference type="Pfam" id="PF01895"/>
    </source>
</evidence>
<proteinExistence type="inferred from homology"/>
<gene>
    <name evidence="9" type="ORF">BFW38_16785</name>
</gene>
<dbReference type="NCBIfam" id="TIGR02135">
    <property type="entry name" value="phoU_full"/>
    <property type="match status" value="1"/>
</dbReference>
<dbReference type="Proteomes" id="UP000094291">
    <property type="component" value="Unassembled WGS sequence"/>
</dbReference>
<feature type="domain" description="PhoU" evidence="8">
    <location>
        <begin position="132"/>
        <end position="216"/>
    </location>
</feature>
<dbReference type="AlphaFoldDB" id="A0A1E2VDK8"/>
<evidence type="ECO:0000256" key="7">
    <source>
        <dbReference type="SAM" id="MobiDB-lite"/>
    </source>
</evidence>
<dbReference type="SUPFAM" id="SSF109755">
    <property type="entry name" value="PhoU-like"/>
    <property type="match status" value="1"/>
</dbReference>
<organism evidence="9 10">
    <name type="scientific">Terasakiispira papahanaumokuakeensis</name>
    <dbReference type="NCBI Taxonomy" id="197479"/>
    <lineage>
        <taxon>Bacteria</taxon>
        <taxon>Pseudomonadati</taxon>
        <taxon>Pseudomonadota</taxon>
        <taxon>Gammaproteobacteria</taxon>
        <taxon>Oceanospirillales</taxon>
        <taxon>Terasakiispira</taxon>
    </lineage>
</organism>
<comment type="function">
    <text evidence="6">Plays a role in the regulation of phosphate uptake.</text>
</comment>
<dbReference type="InterPro" id="IPR026022">
    <property type="entry name" value="PhoU_dom"/>
</dbReference>
<evidence type="ECO:0000256" key="3">
    <source>
        <dbReference type="ARBA" id="ARBA00022448"/>
    </source>
</evidence>
<dbReference type="FunFam" id="1.20.58.220:FF:000002">
    <property type="entry name" value="Phosphate-specific transport system accessory protein PhoU"/>
    <property type="match status" value="1"/>
</dbReference>
<feature type="region of interest" description="Disordered" evidence="7">
    <location>
        <begin position="236"/>
        <end position="255"/>
    </location>
</feature>
<dbReference type="RefSeq" id="WP_068999947.1">
    <property type="nucleotide sequence ID" value="NZ_MDTQ01000001.1"/>
</dbReference>
<evidence type="ECO:0000256" key="2">
    <source>
        <dbReference type="ARBA" id="ARBA00008107"/>
    </source>
</evidence>
<comment type="subcellular location">
    <subcellularLocation>
        <location evidence="1 6">Cytoplasm</location>
    </subcellularLocation>
</comment>
<dbReference type="FunFam" id="1.20.58.220:FF:000001">
    <property type="entry name" value="Phosphate-specific transport system accessory protein PhoU"/>
    <property type="match status" value="1"/>
</dbReference>
<evidence type="ECO:0000313" key="10">
    <source>
        <dbReference type="Proteomes" id="UP000094291"/>
    </source>
</evidence>
<dbReference type="PIRSF" id="PIRSF003107">
    <property type="entry name" value="PhoU"/>
    <property type="match status" value="1"/>
</dbReference>
<comment type="similarity">
    <text evidence="2 6">Belongs to the PhoU family.</text>
</comment>
<accession>A0A1E2VDK8</accession>
<keyword evidence="5 6" id="KW-0592">Phosphate transport</keyword>
<evidence type="ECO:0000256" key="6">
    <source>
        <dbReference type="PIRNR" id="PIRNR003107"/>
    </source>
</evidence>
<keyword evidence="4 6" id="KW-0963">Cytoplasm</keyword>
<dbReference type="STRING" id="197479.BFW38_16785"/>
<dbReference type="GO" id="GO:0045936">
    <property type="term" value="P:negative regulation of phosphate metabolic process"/>
    <property type="evidence" value="ECO:0007669"/>
    <property type="project" value="InterPro"/>
</dbReference>
<keyword evidence="10" id="KW-1185">Reference proteome</keyword>
<dbReference type="GO" id="GO:0005737">
    <property type="term" value="C:cytoplasm"/>
    <property type="evidence" value="ECO:0007669"/>
    <property type="project" value="UniProtKB-SubCell"/>
</dbReference>
<comment type="caution">
    <text evidence="9">The sequence shown here is derived from an EMBL/GenBank/DDBJ whole genome shotgun (WGS) entry which is preliminary data.</text>
</comment>
<dbReference type="InterPro" id="IPR028366">
    <property type="entry name" value="PhoU"/>
</dbReference>
<dbReference type="PANTHER" id="PTHR42930:SF3">
    <property type="entry name" value="PHOSPHATE-SPECIFIC TRANSPORT SYSTEM ACCESSORY PROTEIN PHOU"/>
    <property type="match status" value="1"/>
</dbReference>
<dbReference type="InterPro" id="IPR038078">
    <property type="entry name" value="PhoU-like_sf"/>
</dbReference>
<evidence type="ECO:0000256" key="4">
    <source>
        <dbReference type="ARBA" id="ARBA00022490"/>
    </source>
</evidence>
<dbReference type="GO" id="GO:0030643">
    <property type="term" value="P:intracellular phosphate ion homeostasis"/>
    <property type="evidence" value="ECO:0007669"/>
    <property type="project" value="InterPro"/>
</dbReference>
<dbReference type="PANTHER" id="PTHR42930">
    <property type="entry name" value="PHOSPHATE-SPECIFIC TRANSPORT SYSTEM ACCESSORY PROTEIN PHOU"/>
    <property type="match status" value="1"/>
</dbReference>
<dbReference type="Pfam" id="PF01895">
    <property type="entry name" value="PhoU"/>
    <property type="match status" value="2"/>
</dbReference>
<name>A0A1E2VDK8_9GAMM</name>
<dbReference type="EMBL" id="MDTQ01000001">
    <property type="protein sequence ID" value="ODC04942.1"/>
    <property type="molecule type" value="Genomic_DNA"/>
</dbReference>
<dbReference type="GO" id="GO:0006817">
    <property type="term" value="P:phosphate ion transport"/>
    <property type="evidence" value="ECO:0007669"/>
    <property type="project" value="UniProtKB-KW"/>
</dbReference>
<keyword evidence="3 6" id="KW-0813">Transport</keyword>
<comment type="subunit">
    <text evidence="6">Homodimer.</text>
</comment>
<evidence type="ECO:0000256" key="1">
    <source>
        <dbReference type="ARBA" id="ARBA00004496"/>
    </source>
</evidence>
<evidence type="ECO:0000256" key="5">
    <source>
        <dbReference type="ARBA" id="ARBA00022592"/>
    </source>
</evidence>
<dbReference type="OrthoDB" id="9814256at2"/>
<protein>
    <recommendedName>
        <fullName evidence="6">Phosphate-specific transport system accessory protein PhoU</fullName>
    </recommendedName>
</protein>
<sequence length="255" mass="28694">MDITTDTHSTHISQQFNQELEEIRTHLLAMGGLVEKQVGDAVFALVEGDSHIAEQVRKNDKSVNDMQLAIDEECTHILARRQPTASDLRLVLAVIRATADLERIGDEAQKIARLALDLVEEGAAPRGYIETRHIGNQVRHMVQDALNAFARFDTQMALKVLQEDQTVDLEYRSATRSLVTFMMEDPRAISRVLSIMWVLRALERIGDHANNLAEYVIYLVKGMDVRHTTPEDIEASLEQREAASRSSSHHDADDS</sequence>
<feature type="compositionally biased region" description="Basic and acidic residues" evidence="7">
    <location>
        <begin position="237"/>
        <end position="255"/>
    </location>
</feature>
<reference evidence="9 10" key="1">
    <citation type="submission" date="2016-08" db="EMBL/GenBank/DDBJ databases">
        <authorList>
            <person name="Seilhamer J.J."/>
        </authorList>
    </citation>
    <scope>NUCLEOTIDE SEQUENCE [LARGE SCALE GENOMIC DNA]</scope>
    <source>
        <strain evidence="9 10">PH27A</strain>
    </source>
</reference>
<dbReference type="Gene3D" id="1.20.58.220">
    <property type="entry name" value="Phosphate transport system protein phou homolog 2, domain 2"/>
    <property type="match status" value="2"/>
</dbReference>